<keyword evidence="1" id="KW-1133">Transmembrane helix</keyword>
<evidence type="ECO:0000313" key="3">
    <source>
        <dbReference type="Proteomes" id="UP000078356"/>
    </source>
</evidence>
<evidence type="ECO:0000256" key="1">
    <source>
        <dbReference type="SAM" id="Phobius"/>
    </source>
</evidence>
<accession>A0A178LF46</accession>
<organism evidence="2 3">
    <name type="scientific">Pseudomonas oryzihabitans</name>
    <dbReference type="NCBI Taxonomy" id="47885"/>
    <lineage>
        <taxon>Bacteria</taxon>
        <taxon>Pseudomonadati</taxon>
        <taxon>Pseudomonadota</taxon>
        <taxon>Gammaproteobacteria</taxon>
        <taxon>Pseudomonadales</taxon>
        <taxon>Pseudomonadaceae</taxon>
        <taxon>Pseudomonas</taxon>
    </lineage>
</organism>
<dbReference type="AlphaFoldDB" id="A0A178LF46"/>
<name>A0A178LF46_9PSED</name>
<reference evidence="2 3" key="1">
    <citation type="submission" date="2016-04" db="EMBL/GenBank/DDBJ databases">
        <title>Draft Genome Sequences of Staphylococcus capitis Strain H36, S. capitis Strain H65, S. cohnii Strain H62, S. hominis Strain H69, Mycobacterium iranicum Strain H39, Plantibacter sp. Strain H53, Pseudomonas oryzihabitans Strain H72, and Microbacterium sp. Strain H83, isolated from residential settings.</title>
        <authorList>
            <person name="Lymperopoulou D."/>
            <person name="Adams R.I."/>
            <person name="Lindow S."/>
            <person name="Coil D.A."/>
            <person name="Jospin G."/>
            <person name="Eisen J.A."/>
        </authorList>
    </citation>
    <scope>NUCLEOTIDE SEQUENCE [LARGE SCALE GENOMIC DNA]</scope>
    <source>
        <strain evidence="2 3">H72</strain>
    </source>
</reference>
<protein>
    <submittedName>
        <fullName evidence="2">Uncharacterized protein</fullName>
    </submittedName>
</protein>
<evidence type="ECO:0000313" key="2">
    <source>
        <dbReference type="EMBL" id="OAN29298.1"/>
    </source>
</evidence>
<keyword evidence="1" id="KW-0472">Membrane</keyword>
<sequence>MPRKVAPQTGFRQMRKVRDKSGCLLVELRFTREAPQSGHRRRGVLFRVDLGVLVMVGTPWILDVPSFPWTAGERYAADL</sequence>
<proteinExistence type="predicted"/>
<feature type="transmembrane region" description="Helical" evidence="1">
    <location>
        <begin position="44"/>
        <end position="62"/>
    </location>
</feature>
<dbReference type="EMBL" id="LWCR01000016">
    <property type="protein sequence ID" value="OAN29298.1"/>
    <property type="molecule type" value="Genomic_DNA"/>
</dbReference>
<gene>
    <name evidence="2" type="ORF">A4V15_18680</name>
</gene>
<dbReference type="Proteomes" id="UP000078356">
    <property type="component" value="Unassembled WGS sequence"/>
</dbReference>
<comment type="caution">
    <text evidence="2">The sequence shown here is derived from an EMBL/GenBank/DDBJ whole genome shotgun (WGS) entry which is preliminary data.</text>
</comment>
<keyword evidence="1" id="KW-0812">Transmembrane</keyword>